<dbReference type="PROSITE" id="PS00584">
    <property type="entry name" value="PFKB_KINASES_2"/>
    <property type="match status" value="1"/>
</dbReference>
<dbReference type="SUPFAM" id="SSF53613">
    <property type="entry name" value="Ribokinase-like"/>
    <property type="match status" value="1"/>
</dbReference>
<dbReference type="Gene3D" id="3.40.1190.20">
    <property type="match status" value="1"/>
</dbReference>
<dbReference type="EMBL" id="FPKR01000007">
    <property type="protein sequence ID" value="SFZ76718.1"/>
    <property type="molecule type" value="Genomic_DNA"/>
</dbReference>
<dbReference type="InterPro" id="IPR002173">
    <property type="entry name" value="Carboh/pur_kinase_PfkB_CS"/>
</dbReference>
<dbReference type="OrthoDB" id="9779730at2"/>
<keyword evidence="8" id="KW-1185">Reference proteome</keyword>
<keyword evidence="5" id="KW-0067">ATP-binding</keyword>
<dbReference type="PANTHER" id="PTHR43085">
    <property type="entry name" value="HEXOKINASE FAMILY MEMBER"/>
    <property type="match status" value="1"/>
</dbReference>
<dbReference type="InterPro" id="IPR050306">
    <property type="entry name" value="PfkB_Carbo_kinase"/>
</dbReference>
<keyword evidence="4 7" id="KW-0418">Kinase</keyword>
<evidence type="ECO:0000313" key="8">
    <source>
        <dbReference type="Proteomes" id="UP000186513"/>
    </source>
</evidence>
<sequence>MAARELPIFVAAGEALTDLVRTGPDSWRSLVGGATWNVARVMAKLGLPSAFAGAISRDCFGQDLYQASEAAGLDLRFLQRCAASPLLAVVHELHPPKYFFVGDNSADLHFAPDELPEGWMQAARWVHFCGISLAREPLAGKLLGLAGQLKLAGVKISYDPNFRAVMDARYDSTLRTMAGLADLIKVSDEDLLGLFRSEDVDVSFQRLRALNPAAAVLYTRGAAGASLHLGELAWQAVPPEIAVVDSVGAGDASAGGLLYSLITQPERGWKEHLRFSVAAGAGACLSAGASPPDLDTVAMLYARTQASALS</sequence>
<dbReference type="GO" id="GO:0005524">
    <property type="term" value="F:ATP binding"/>
    <property type="evidence" value="ECO:0007669"/>
    <property type="project" value="UniProtKB-KW"/>
</dbReference>
<keyword evidence="2" id="KW-0808">Transferase</keyword>
<name>A0A1K2HIY5_9NEIS</name>
<gene>
    <name evidence="7" type="ORF">SAMN02745887_02086</name>
</gene>
<dbReference type="Pfam" id="PF00294">
    <property type="entry name" value="PfkB"/>
    <property type="match status" value="1"/>
</dbReference>
<keyword evidence="3" id="KW-0547">Nucleotide-binding</keyword>
<evidence type="ECO:0000259" key="6">
    <source>
        <dbReference type="Pfam" id="PF00294"/>
    </source>
</evidence>
<dbReference type="CDD" id="cd01167">
    <property type="entry name" value="bac_FRK"/>
    <property type="match status" value="1"/>
</dbReference>
<evidence type="ECO:0000256" key="2">
    <source>
        <dbReference type="ARBA" id="ARBA00022679"/>
    </source>
</evidence>
<organism evidence="7 8">
    <name type="scientific">Chitinimonas taiwanensis DSM 18899</name>
    <dbReference type="NCBI Taxonomy" id="1121279"/>
    <lineage>
        <taxon>Bacteria</taxon>
        <taxon>Pseudomonadati</taxon>
        <taxon>Pseudomonadota</taxon>
        <taxon>Betaproteobacteria</taxon>
        <taxon>Neisseriales</taxon>
        <taxon>Chitinibacteraceae</taxon>
        <taxon>Chitinimonas</taxon>
    </lineage>
</organism>
<evidence type="ECO:0000256" key="5">
    <source>
        <dbReference type="ARBA" id="ARBA00022840"/>
    </source>
</evidence>
<proteinExistence type="inferred from homology"/>
<dbReference type="AlphaFoldDB" id="A0A1K2HIY5"/>
<dbReference type="InterPro" id="IPR029056">
    <property type="entry name" value="Ribokinase-like"/>
</dbReference>
<dbReference type="InterPro" id="IPR011611">
    <property type="entry name" value="PfkB_dom"/>
</dbReference>
<dbReference type="RefSeq" id="WP_084658421.1">
    <property type="nucleotide sequence ID" value="NZ_FPKR01000007.1"/>
</dbReference>
<evidence type="ECO:0000256" key="1">
    <source>
        <dbReference type="ARBA" id="ARBA00010688"/>
    </source>
</evidence>
<dbReference type="PANTHER" id="PTHR43085:SF1">
    <property type="entry name" value="PSEUDOURIDINE KINASE-RELATED"/>
    <property type="match status" value="1"/>
</dbReference>
<evidence type="ECO:0000256" key="3">
    <source>
        <dbReference type="ARBA" id="ARBA00022741"/>
    </source>
</evidence>
<dbReference type="Proteomes" id="UP000186513">
    <property type="component" value="Unassembled WGS sequence"/>
</dbReference>
<comment type="similarity">
    <text evidence="1">Belongs to the carbohydrate kinase PfkB family.</text>
</comment>
<accession>A0A1K2HIY5</accession>
<reference evidence="7 8" key="1">
    <citation type="submission" date="2016-11" db="EMBL/GenBank/DDBJ databases">
        <authorList>
            <person name="Jaros S."/>
            <person name="Januszkiewicz K."/>
            <person name="Wedrychowicz H."/>
        </authorList>
    </citation>
    <scope>NUCLEOTIDE SEQUENCE [LARGE SCALE GENOMIC DNA]</scope>
    <source>
        <strain evidence="7 8">DSM 18899</strain>
    </source>
</reference>
<dbReference type="STRING" id="1121279.SAMN02745887_02086"/>
<protein>
    <submittedName>
        <fullName evidence="7">Fructokinase</fullName>
    </submittedName>
</protein>
<dbReference type="GO" id="GO:0016301">
    <property type="term" value="F:kinase activity"/>
    <property type="evidence" value="ECO:0007669"/>
    <property type="project" value="UniProtKB-KW"/>
</dbReference>
<evidence type="ECO:0000256" key="4">
    <source>
        <dbReference type="ARBA" id="ARBA00022777"/>
    </source>
</evidence>
<evidence type="ECO:0000313" key="7">
    <source>
        <dbReference type="EMBL" id="SFZ76718.1"/>
    </source>
</evidence>
<feature type="domain" description="Carbohydrate kinase PfkB" evidence="6">
    <location>
        <begin position="25"/>
        <end position="292"/>
    </location>
</feature>